<evidence type="ECO:0000313" key="3">
    <source>
        <dbReference type="EMBL" id="NNM74075.1"/>
    </source>
</evidence>
<dbReference type="SUPFAM" id="SSF56059">
    <property type="entry name" value="Glutathione synthetase ATP-binding domain-like"/>
    <property type="match status" value="1"/>
</dbReference>
<keyword evidence="1" id="KW-0547">Nucleotide-binding</keyword>
<evidence type="ECO:0000313" key="4">
    <source>
        <dbReference type="Proteomes" id="UP000564885"/>
    </source>
</evidence>
<comment type="caution">
    <text evidence="3">The sequence shown here is derived from an EMBL/GenBank/DDBJ whole genome shotgun (WGS) entry which is preliminary data.</text>
</comment>
<keyword evidence="4" id="KW-1185">Reference proteome</keyword>
<evidence type="ECO:0000259" key="2">
    <source>
        <dbReference type="PROSITE" id="PS50975"/>
    </source>
</evidence>
<gene>
    <name evidence="3" type="ORF">HJG44_17000</name>
</gene>
<dbReference type="Gene3D" id="3.30.470.20">
    <property type="entry name" value="ATP-grasp fold, B domain"/>
    <property type="match status" value="1"/>
</dbReference>
<dbReference type="Gene3D" id="3.30.1490.20">
    <property type="entry name" value="ATP-grasp fold, A domain"/>
    <property type="match status" value="1"/>
</dbReference>
<dbReference type="RefSeq" id="WP_171219500.1">
    <property type="nucleotide sequence ID" value="NZ_JABEPP010000004.1"/>
</dbReference>
<dbReference type="EMBL" id="JABEPP010000004">
    <property type="protein sequence ID" value="NNM74075.1"/>
    <property type="molecule type" value="Genomic_DNA"/>
</dbReference>
<evidence type="ECO:0000256" key="1">
    <source>
        <dbReference type="PROSITE-ProRule" id="PRU00409"/>
    </source>
</evidence>
<dbReference type="PROSITE" id="PS50975">
    <property type="entry name" value="ATP_GRASP"/>
    <property type="match status" value="1"/>
</dbReference>
<feature type="domain" description="ATP-grasp" evidence="2">
    <location>
        <begin position="126"/>
        <end position="174"/>
    </location>
</feature>
<dbReference type="GO" id="GO:0046872">
    <property type="term" value="F:metal ion binding"/>
    <property type="evidence" value="ECO:0007669"/>
    <property type="project" value="InterPro"/>
</dbReference>
<proteinExistence type="predicted"/>
<dbReference type="GO" id="GO:0005524">
    <property type="term" value="F:ATP binding"/>
    <property type="evidence" value="ECO:0007669"/>
    <property type="project" value="UniProtKB-UniRule"/>
</dbReference>
<dbReference type="AlphaFoldDB" id="A0A849ICV8"/>
<organism evidence="3 4">
    <name type="scientific">Enterovirga aerilata</name>
    <dbReference type="NCBI Taxonomy" id="2730920"/>
    <lineage>
        <taxon>Bacteria</taxon>
        <taxon>Pseudomonadati</taxon>
        <taxon>Pseudomonadota</taxon>
        <taxon>Alphaproteobacteria</taxon>
        <taxon>Hyphomicrobiales</taxon>
        <taxon>Methylobacteriaceae</taxon>
        <taxon>Enterovirga</taxon>
    </lineage>
</organism>
<name>A0A849ICV8_9HYPH</name>
<accession>A0A849ICV8</accession>
<protein>
    <submittedName>
        <fullName evidence="3">ATP-grasp domain-containing protein</fullName>
    </submittedName>
</protein>
<dbReference type="Pfam" id="PF15632">
    <property type="entry name" value="ATPgrasp_Ter"/>
    <property type="match status" value="1"/>
</dbReference>
<dbReference type="InterPro" id="IPR011761">
    <property type="entry name" value="ATP-grasp"/>
</dbReference>
<dbReference type="Proteomes" id="UP000564885">
    <property type="component" value="Unassembled WGS sequence"/>
</dbReference>
<reference evidence="3 4" key="1">
    <citation type="submission" date="2020-04" db="EMBL/GenBank/DDBJ databases">
        <title>Enterovirga sp. isolate from soil.</title>
        <authorList>
            <person name="Chea S."/>
            <person name="Kim D.-U."/>
        </authorList>
    </citation>
    <scope>NUCLEOTIDE SEQUENCE [LARGE SCALE GENOMIC DNA]</scope>
    <source>
        <strain evidence="3 4">DB1703</strain>
    </source>
</reference>
<dbReference type="InterPro" id="IPR013815">
    <property type="entry name" value="ATP_grasp_subdomain_1"/>
</dbReference>
<sequence>MLARPSSRRRALILADGFRLQYRVLRCAAEHFAEVYVLGTAAAANLRLSLACCRYLPAAGSFENGSACLVDQINVLCREHAVDLILPSCAATTRFLAAHGEELAARHFPVPAAEVFDILDDKWTFTALCGGIGVPVPRSRRFETRAELLEASRAGELEWPIVVKPLNMWGSFGVARLDGPAELEPDGYEPILVQEYVAGRDICAVYLCSEGRVLVSVSYARTQQGLTFLSTPAIDRSAEAIVSHLGCSGVIGFDLRCRPDGSFVFIECNPRFWYRMDMAALAGLNFVALGCGPPEAARRAGRIAAGTTLRSPTALLAAALAPWHMSRQDLRLLRYLARDPVSTLLAAFYKLTGQNRFASGQMLACLLALALGC</sequence>
<keyword evidence="1" id="KW-0067">ATP-binding</keyword>